<dbReference type="PANTHER" id="PTHR35560:SF3">
    <property type="entry name" value="PEPTIDASE S9 PROLYL OLIGOPEPTIDASE CATALYTIC DOMAIN-CONTAINING PROTEIN"/>
    <property type="match status" value="1"/>
</dbReference>
<protein>
    <recommendedName>
        <fullName evidence="2">WSC domain-containing protein</fullName>
    </recommendedName>
</protein>
<keyword evidence="1" id="KW-0732">Signal</keyword>
<comment type="caution">
    <text evidence="3">The sequence shown here is derived from an EMBL/GenBank/DDBJ whole genome shotgun (WGS) entry which is preliminary data.</text>
</comment>
<dbReference type="OrthoDB" id="2019572at2759"/>
<gene>
    <name evidence="3" type="ORF">B0A48_06511</name>
</gene>
<feature type="chain" id="PRO_5012031558" description="WSC domain-containing protein" evidence="1">
    <location>
        <begin position="29"/>
        <end position="753"/>
    </location>
</feature>
<dbReference type="Pfam" id="PF01822">
    <property type="entry name" value="WSC"/>
    <property type="match status" value="2"/>
</dbReference>
<dbReference type="AlphaFoldDB" id="A0A1V8TBL1"/>
<evidence type="ECO:0000313" key="3">
    <source>
        <dbReference type="EMBL" id="OQO08641.1"/>
    </source>
</evidence>
<feature type="domain" description="WSC" evidence="2">
    <location>
        <begin position="507"/>
        <end position="599"/>
    </location>
</feature>
<dbReference type="PROSITE" id="PS51212">
    <property type="entry name" value="WSC"/>
    <property type="match status" value="2"/>
</dbReference>
<dbReference type="EMBL" id="NAJO01000012">
    <property type="protein sequence ID" value="OQO08641.1"/>
    <property type="molecule type" value="Genomic_DNA"/>
</dbReference>
<dbReference type="Proteomes" id="UP000192596">
    <property type="component" value="Unassembled WGS sequence"/>
</dbReference>
<evidence type="ECO:0000313" key="4">
    <source>
        <dbReference type="Proteomes" id="UP000192596"/>
    </source>
</evidence>
<dbReference type="InParanoid" id="A0A1V8TBL1"/>
<dbReference type="SMART" id="SM00321">
    <property type="entry name" value="WSC"/>
    <property type="match status" value="2"/>
</dbReference>
<organism evidence="3 4">
    <name type="scientific">Cryoendolithus antarcticus</name>
    <dbReference type="NCBI Taxonomy" id="1507870"/>
    <lineage>
        <taxon>Eukaryota</taxon>
        <taxon>Fungi</taxon>
        <taxon>Dikarya</taxon>
        <taxon>Ascomycota</taxon>
        <taxon>Pezizomycotina</taxon>
        <taxon>Dothideomycetes</taxon>
        <taxon>Dothideomycetidae</taxon>
        <taxon>Cladosporiales</taxon>
        <taxon>Cladosporiaceae</taxon>
        <taxon>Cryoendolithus</taxon>
    </lineage>
</organism>
<accession>A0A1V8TBL1</accession>
<dbReference type="PANTHER" id="PTHR35560">
    <property type="entry name" value="BLL0132 PROTEIN"/>
    <property type="match status" value="1"/>
</dbReference>
<feature type="domain" description="WSC" evidence="2">
    <location>
        <begin position="397"/>
        <end position="490"/>
    </location>
</feature>
<keyword evidence="4" id="KW-1185">Reference proteome</keyword>
<evidence type="ECO:0000256" key="1">
    <source>
        <dbReference type="SAM" id="SignalP"/>
    </source>
</evidence>
<dbReference type="Gene3D" id="3.40.50.1820">
    <property type="entry name" value="alpha/beta hydrolase"/>
    <property type="match status" value="1"/>
</dbReference>
<dbReference type="InterPro" id="IPR029058">
    <property type="entry name" value="AB_hydrolase_fold"/>
</dbReference>
<dbReference type="InterPro" id="IPR002889">
    <property type="entry name" value="WSC_carb-bd"/>
</dbReference>
<name>A0A1V8TBL1_9PEZI</name>
<feature type="signal peptide" evidence="1">
    <location>
        <begin position="1"/>
        <end position="28"/>
    </location>
</feature>
<dbReference type="STRING" id="1507870.A0A1V8TBL1"/>
<dbReference type="SUPFAM" id="SSF53474">
    <property type="entry name" value="alpha/beta-Hydrolases"/>
    <property type="match status" value="1"/>
</dbReference>
<evidence type="ECO:0000259" key="2">
    <source>
        <dbReference type="PROSITE" id="PS51212"/>
    </source>
</evidence>
<reference evidence="4" key="1">
    <citation type="submission" date="2017-03" db="EMBL/GenBank/DDBJ databases">
        <title>Genomes of endolithic fungi from Antarctica.</title>
        <authorList>
            <person name="Coleine C."/>
            <person name="Masonjones S."/>
            <person name="Stajich J.E."/>
        </authorList>
    </citation>
    <scope>NUCLEOTIDE SEQUENCE [LARGE SCALE GENOMIC DNA]</scope>
    <source>
        <strain evidence="4">CCFEE 5527</strain>
    </source>
</reference>
<sequence length="753" mass="80065">MSARRLIAMRCFTPFAALAAVWIGLSTAQQYVGEVIPNSLPPVGNAEITYFEIPGVLDKNRTAAANLTLINYYSHGQDGNRIVESKIKRAVIIIHGLNRDPGTYQSNMQSALAQVTTPEINFDNVVIMSPYFTNGDDKGNGYPWNASANNQYPTVSQNTSSYFVLDTLVRYFDDKTLFPNMNQIVVAGHSLGVQTVHRYAVLGQHLGTISPVTYWVANPNSFIWMDTSRTLPTTGCPTYDNHRDGYSNFTAYPMAYGQALVNQGRPAILANYNSKQVAHARGLLDTGDDSSGCEPGTTGINRNERFFNFIKAFPISSPDPAGRNCDTADLVNMGHDGGGMMAVPAGRARLFEDNFNGDGKRAYDSGYRRQQAGDDPFPDPALNSTSASINNNTYAGNLTYAGCYSDSANLRSFPMQLFDNSSTTIELCTAACVSQGYSVAGIEHSSQCYCGSAMTYQAQRVIEGSCNMGCAGNTTEMCGGISRLSVFSKGTPKILPPPSMPETINGNWYSQGCLIEVSDGSRALAGPATAGNFMTLENCANFCKGSKYFRVEYSAECYCGSSISPLANLTNTGECSMTCANNTLEYCGASYRLTLYVDTTYTAPTTTSSAPGTTPTSSGAPVADCPASNNTVVASNGKSFVVESGTDHFGQELTPATVSSFRACIDLCSSTAQCVDAAFLGSACYLKSGAGDAVNSPNVWGARLVASTSTSTTISSTVSATASATPVTCPASNGTVYTGSTGQKFIVECDVDH</sequence>
<proteinExistence type="predicted"/>